<proteinExistence type="predicted"/>
<protein>
    <submittedName>
        <fullName evidence="1">Uncharacterized protein</fullName>
    </submittedName>
</protein>
<gene>
    <name evidence="1" type="ORF">SAMN06265337_1807</name>
</gene>
<dbReference type="Proteomes" id="UP000198131">
    <property type="component" value="Unassembled WGS sequence"/>
</dbReference>
<evidence type="ECO:0000313" key="1">
    <source>
        <dbReference type="EMBL" id="SNC67016.1"/>
    </source>
</evidence>
<dbReference type="AlphaFoldDB" id="A0A212TME3"/>
<name>A0A212TME3_9BACT</name>
<evidence type="ECO:0000313" key="2">
    <source>
        <dbReference type="Proteomes" id="UP000198131"/>
    </source>
</evidence>
<reference evidence="2" key="1">
    <citation type="submission" date="2017-06" db="EMBL/GenBank/DDBJ databases">
        <authorList>
            <person name="Varghese N."/>
            <person name="Submissions S."/>
        </authorList>
    </citation>
    <scope>NUCLEOTIDE SEQUENCE [LARGE SCALE GENOMIC DNA]</scope>
    <source>
        <strain evidence="2">DSM 11116</strain>
    </source>
</reference>
<accession>A0A212TME3</accession>
<organism evidence="1 2">
    <name type="scientific">Hymenobacter gelipurpurascens</name>
    <dbReference type="NCBI Taxonomy" id="89968"/>
    <lineage>
        <taxon>Bacteria</taxon>
        <taxon>Pseudomonadati</taxon>
        <taxon>Bacteroidota</taxon>
        <taxon>Cytophagia</taxon>
        <taxon>Cytophagales</taxon>
        <taxon>Hymenobacteraceae</taxon>
        <taxon>Hymenobacter</taxon>
    </lineage>
</organism>
<keyword evidence="2" id="KW-1185">Reference proteome</keyword>
<dbReference type="EMBL" id="FYEW01000001">
    <property type="protein sequence ID" value="SNC67016.1"/>
    <property type="molecule type" value="Genomic_DNA"/>
</dbReference>
<sequence>MPLFVGQKHHIPDKRILLQAYRMFSLDEALTQYAFAGLQAAALFSFLKSFSPV</sequence>